<name>A0A0M8ZZ45_9HYME</name>
<feature type="compositionally biased region" description="Basic residues" evidence="1">
    <location>
        <begin position="99"/>
        <end position="118"/>
    </location>
</feature>
<evidence type="ECO:0000313" key="3">
    <source>
        <dbReference type="Proteomes" id="UP000053105"/>
    </source>
</evidence>
<dbReference type="AlphaFoldDB" id="A0A0M8ZZ45"/>
<dbReference type="EMBL" id="KQ435794">
    <property type="protein sequence ID" value="KOX74060.1"/>
    <property type="molecule type" value="Genomic_DNA"/>
</dbReference>
<evidence type="ECO:0000313" key="2">
    <source>
        <dbReference type="EMBL" id="KOX74060.1"/>
    </source>
</evidence>
<gene>
    <name evidence="2" type="ORF">WN51_14140</name>
</gene>
<feature type="region of interest" description="Disordered" evidence="1">
    <location>
        <begin position="1"/>
        <end position="21"/>
    </location>
</feature>
<feature type="region of interest" description="Disordered" evidence="1">
    <location>
        <begin position="93"/>
        <end position="118"/>
    </location>
</feature>
<protein>
    <submittedName>
        <fullName evidence="2">Uncharacterized protein</fullName>
    </submittedName>
</protein>
<evidence type="ECO:0000256" key="1">
    <source>
        <dbReference type="SAM" id="MobiDB-lite"/>
    </source>
</evidence>
<reference evidence="2 3" key="1">
    <citation type="submission" date="2015-07" db="EMBL/GenBank/DDBJ databases">
        <title>The genome of Melipona quadrifasciata.</title>
        <authorList>
            <person name="Pan H."/>
            <person name="Kapheim K."/>
        </authorList>
    </citation>
    <scope>NUCLEOTIDE SEQUENCE [LARGE SCALE GENOMIC DNA]</scope>
    <source>
        <strain evidence="2">0111107301</strain>
        <tissue evidence="2">Whole body</tissue>
    </source>
</reference>
<proteinExistence type="predicted"/>
<accession>A0A0M8ZZ45</accession>
<sequence length="158" mass="17642">MANVTDIMHTQQDSEVERKSNPVSSVLAATNPTAVYSFGILQTLRTLSRFQRSPATPRDAKIAFLDRLKVLLKMSANSYNLSQVNEMLRVGDKVDRNNRSHRHNDKTKSKQRIKSKGSKRVKILSQALTSIAVGDAGSNFGQQFETISTSCLLDKFLE</sequence>
<dbReference type="Proteomes" id="UP000053105">
    <property type="component" value="Unassembled WGS sequence"/>
</dbReference>
<keyword evidence="3" id="KW-1185">Reference proteome</keyword>
<organism evidence="2 3">
    <name type="scientific">Melipona quadrifasciata</name>
    <dbReference type="NCBI Taxonomy" id="166423"/>
    <lineage>
        <taxon>Eukaryota</taxon>
        <taxon>Metazoa</taxon>
        <taxon>Ecdysozoa</taxon>
        <taxon>Arthropoda</taxon>
        <taxon>Hexapoda</taxon>
        <taxon>Insecta</taxon>
        <taxon>Pterygota</taxon>
        <taxon>Neoptera</taxon>
        <taxon>Endopterygota</taxon>
        <taxon>Hymenoptera</taxon>
        <taxon>Apocrita</taxon>
        <taxon>Aculeata</taxon>
        <taxon>Apoidea</taxon>
        <taxon>Anthophila</taxon>
        <taxon>Apidae</taxon>
        <taxon>Melipona</taxon>
    </lineage>
</organism>